<sequence length="126" mass="15130">MSENSVRNTVHDSNNVNVGETNTNIQDHIQEMHKLLQQRLRPMQERFEQLEGRYFVGQSSQMWQNLEYKDEYEDEVYEERAYERASKQHLRHQEPINRARPQIENNLSNIKIAIPPFHGMQIPRLI</sequence>
<accession>A0ABR2E9A4</accession>
<proteinExistence type="predicted"/>
<reference evidence="2 3" key="1">
    <citation type="journal article" date="2024" name="G3 (Bethesda)">
        <title>Genome assembly of Hibiscus sabdariffa L. provides insights into metabolisms of medicinal natural products.</title>
        <authorList>
            <person name="Kim T."/>
        </authorList>
    </citation>
    <scope>NUCLEOTIDE SEQUENCE [LARGE SCALE GENOMIC DNA]</scope>
    <source>
        <strain evidence="2">TK-2024</strain>
        <tissue evidence="2">Old leaves</tissue>
    </source>
</reference>
<organism evidence="2 3">
    <name type="scientific">Hibiscus sabdariffa</name>
    <name type="common">roselle</name>
    <dbReference type="NCBI Taxonomy" id="183260"/>
    <lineage>
        <taxon>Eukaryota</taxon>
        <taxon>Viridiplantae</taxon>
        <taxon>Streptophyta</taxon>
        <taxon>Embryophyta</taxon>
        <taxon>Tracheophyta</taxon>
        <taxon>Spermatophyta</taxon>
        <taxon>Magnoliopsida</taxon>
        <taxon>eudicotyledons</taxon>
        <taxon>Gunneridae</taxon>
        <taxon>Pentapetalae</taxon>
        <taxon>rosids</taxon>
        <taxon>malvids</taxon>
        <taxon>Malvales</taxon>
        <taxon>Malvaceae</taxon>
        <taxon>Malvoideae</taxon>
        <taxon>Hibiscus</taxon>
    </lineage>
</organism>
<feature type="region of interest" description="Disordered" evidence="1">
    <location>
        <begin position="1"/>
        <end position="21"/>
    </location>
</feature>
<name>A0ABR2E9A4_9ROSI</name>
<dbReference type="Proteomes" id="UP001472677">
    <property type="component" value="Unassembled WGS sequence"/>
</dbReference>
<evidence type="ECO:0000313" key="3">
    <source>
        <dbReference type="Proteomes" id="UP001472677"/>
    </source>
</evidence>
<gene>
    <name evidence="2" type="ORF">V6N12_009323</name>
</gene>
<protein>
    <submittedName>
        <fullName evidence="2">Uncharacterized protein</fullName>
    </submittedName>
</protein>
<evidence type="ECO:0000313" key="2">
    <source>
        <dbReference type="EMBL" id="KAK8555169.1"/>
    </source>
</evidence>
<comment type="caution">
    <text evidence="2">The sequence shown here is derived from an EMBL/GenBank/DDBJ whole genome shotgun (WGS) entry which is preliminary data.</text>
</comment>
<evidence type="ECO:0000256" key="1">
    <source>
        <dbReference type="SAM" id="MobiDB-lite"/>
    </source>
</evidence>
<keyword evidence="3" id="KW-1185">Reference proteome</keyword>
<dbReference type="EMBL" id="JBBPBM010000018">
    <property type="protein sequence ID" value="KAK8555169.1"/>
    <property type="molecule type" value="Genomic_DNA"/>
</dbReference>